<evidence type="ECO:0000313" key="2">
    <source>
        <dbReference type="EMBL" id="MDM8326155.1"/>
    </source>
</evidence>
<name>A0ABT7VKE3_9BACE</name>
<reference evidence="3" key="2">
    <citation type="submission" date="2023-07" db="EMBL/GenBank/DDBJ databases">
        <title>Identification and characterization of horizontal gene transfer across gut microbiota members of farm animals based on homology search.</title>
        <authorList>
            <person name="Schwarzerova J."/>
            <person name="Nykrynova M."/>
            <person name="Jureckova K."/>
            <person name="Cejkova D."/>
            <person name="Rychlik I."/>
        </authorList>
    </citation>
    <scope>NUCLEOTIDE SEQUENCE [LARGE SCALE GENOMIC DNA]</scope>
    <source>
        <strain evidence="3">109_WCHN</strain>
    </source>
</reference>
<dbReference type="RefSeq" id="WP_289561016.1">
    <property type="nucleotide sequence ID" value="NZ_JAUDEN010000030.1"/>
</dbReference>
<dbReference type="Proteomes" id="UP001169458">
    <property type="component" value="Unassembled WGS sequence"/>
</dbReference>
<reference evidence="2 3" key="1">
    <citation type="submission" date="2023-06" db="EMBL/GenBank/DDBJ databases">
        <authorList>
            <person name="Zeman M."/>
            <person name="Kubasova T."/>
            <person name="Jahodarova E."/>
            <person name="Nykrynova M."/>
            <person name="Rychlik I."/>
        </authorList>
    </citation>
    <scope>NUCLEOTIDE SEQUENCE [LARGE SCALE GENOMIC DNA]</scope>
    <source>
        <strain evidence="2 3">109_WCHN</strain>
    </source>
</reference>
<keyword evidence="1" id="KW-0732">Signal</keyword>
<feature type="chain" id="PRO_5045254693" evidence="1">
    <location>
        <begin position="25"/>
        <end position="235"/>
    </location>
</feature>
<evidence type="ECO:0000256" key="1">
    <source>
        <dbReference type="SAM" id="SignalP"/>
    </source>
</evidence>
<feature type="signal peptide" evidence="1">
    <location>
        <begin position="1"/>
        <end position="24"/>
    </location>
</feature>
<keyword evidence="3" id="KW-1185">Reference proteome</keyword>
<dbReference type="InterPro" id="IPR021958">
    <property type="entry name" value="DUF3575"/>
</dbReference>
<accession>A0ABT7VKE3</accession>
<gene>
    <name evidence="2" type="ORF">QUW60_13120</name>
</gene>
<proteinExistence type="predicted"/>
<sequence length="235" mass="27311">MFFRRVFTGLLILVCCFQVATAQAAREKSQKQTIPFKERWAFRSNAVNWVGLMPNIGVEYDLSSSVYNKWTLGISATWNGNTDVNFDQKIQQRINDYRIEARKHVKPSLQIRPGQKRMPKFWRTYYWGIYAGYTKFNLMWNKGVAGDLFQAGVTGGWEVPLYQCKQGGLDLDLGLSIGMLYAEYGKYRFADGKTVLTEEKGRHILPYPLPTEIRVGIVYRFNSIKYKYTKTKTKY</sequence>
<dbReference type="EMBL" id="JAUDEN010000030">
    <property type="protein sequence ID" value="MDM8326155.1"/>
    <property type="molecule type" value="Genomic_DNA"/>
</dbReference>
<protein>
    <submittedName>
        <fullName evidence="2">DUF3575 domain-containing protein</fullName>
    </submittedName>
</protein>
<evidence type="ECO:0000313" key="3">
    <source>
        <dbReference type="Proteomes" id="UP001169458"/>
    </source>
</evidence>
<dbReference type="Pfam" id="PF12099">
    <property type="entry name" value="DUF3575"/>
    <property type="match status" value="1"/>
</dbReference>
<comment type="caution">
    <text evidence="2">The sequence shown here is derived from an EMBL/GenBank/DDBJ whole genome shotgun (WGS) entry which is preliminary data.</text>
</comment>
<organism evidence="2 3">
    <name type="scientific">Bacteroides gallinaceum</name>
    <dbReference type="NCBI Taxonomy" id="1462571"/>
    <lineage>
        <taxon>Bacteria</taxon>
        <taxon>Pseudomonadati</taxon>
        <taxon>Bacteroidota</taxon>
        <taxon>Bacteroidia</taxon>
        <taxon>Bacteroidales</taxon>
        <taxon>Bacteroidaceae</taxon>
        <taxon>Bacteroides</taxon>
    </lineage>
</organism>